<dbReference type="GO" id="GO:0016020">
    <property type="term" value="C:membrane"/>
    <property type="evidence" value="ECO:0007669"/>
    <property type="project" value="TreeGrafter"/>
</dbReference>
<dbReference type="InterPro" id="IPR000073">
    <property type="entry name" value="AB_hydrolase_1"/>
</dbReference>
<evidence type="ECO:0000313" key="3">
    <source>
        <dbReference type="Proteomes" id="UP000436911"/>
    </source>
</evidence>
<dbReference type="GO" id="GO:0016787">
    <property type="term" value="F:hydrolase activity"/>
    <property type="evidence" value="ECO:0007669"/>
    <property type="project" value="UniProtKB-KW"/>
</dbReference>
<sequence>MEEQFFDTSHGRIAFYDNRADGLAIVMLHANSICKESFAPQIAAFGNTYRTIAIDLPGHGGSSDATDPRRSYSMSGYANAVSELLTGIGMTRYAVLGHSLGGHVALELLARHEASIAGAAIFGTPPIENSIEGLIAGFVPSPDMGYTGSLVITEEQVGMIARMALGEKDEGNETFLAAIRRTDGRARQYMMEDAQAGKTSDQRKVAETTAIPLLIINGADDPVVNLDYVDSLSYRNVWTGKPIRLAGTGHAVHREEAQAFNRLLAEFLKRSPDQAGASSLA</sequence>
<dbReference type="PANTHER" id="PTHR43798">
    <property type="entry name" value="MONOACYLGLYCEROL LIPASE"/>
    <property type="match status" value="1"/>
</dbReference>
<comment type="caution">
    <text evidence="2">The sequence shown here is derived from an EMBL/GenBank/DDBJ whole genome shotgun (WGS) entry which is preliminary data.</text>
</comment>
<proteinExistence type="predicted"/>
<evidence type="ECO:0000313" key="2">
    <source>
        <dbReference type="EMBL" id="KAA3528323.1"/>
    </source>
</evidence>
<reference evidence="2 3" key="1">
    <citation type="submission" date="2018-08" db="EMBL/GenBank/DDBJ databases">
        <title>Genome sequencing of Agrobacterium vitis strain ICMP 10754.</title>
        <authorList>
            <person name="Visnovsky S.B."/>
            <person name="Pitman A.R."/>
        </authorList>
    </citation>
    <scope>NUCLEOTIDE SEQUENCE [LARGE SCALE GENOMIC DNA]</scope>
    <source>
        <strain evidence="2 3">ICMP 10754</strain>
    </source>
</reference>
<feature type="domain" description="AB hydrolase-1" evidence="1">
    <location>
        <begin position="25"/>
        <end position="262"/>
    </location>
</feature>
<name>A0A368NXX8_AGRVI</name>
<dbReference type="InterPro" id="IPR050266">
    <property type="entry name" value="AB_hydrolase_sf"/>
</dbReference>
<accession>A0A368NXX8</accession>
<organism evidence="2 3">
    <name type="scientific">Agrobacterium vitis</name>
    <name type="common">Rhizobium vitis</name>
    <dbReference type="NCBI Taxonomy" id="373"/>
    <lineage>
        <taxon>Bacteria</taxon>
        <taxon>Pseudomonadati</taxon>
        <taxon>Pseudomonadota</taxon>
        <taxon>Alphaproteobacteria</taxon>
        <taxon>Hyphomicrobiales</taxon>
        <taxon>Rhizobiaceae</taxon>
        <taxon>Rhizobium/Agrobacterium group</taxon>
        <taxon>Agrobacterium</taxon>
    </lineage>
</organism>
<evidence type="ECO:0000259" key="1">
    <source>
        <dbReference type="Pfam" id="PF12697"/>
    </source>
</evidence>
<dbReference type="SUPFAM" id="SSF53474">
    <property type="entry name" value="alpha/beta-Hydrolases"/>
    <property type="match status" value="1"/>
</dbReference>
<gene>
    <name evidence="2" type="ORF">DXT89_09875</name>
</gene>
<dbReference type="InterPro" id="IPR029058">
    <property type="entry name" value="AB_hydrolase_fold"/>
</dbReference>
<protein>
    <submittedName>
        <fullName evidence="2">Alpha/beta hydrolase</fullName>
    </submittedName>
</protein>
<dbReference type="InterPro" id="IPR000639">
    <property type="entry name" value="Epox_hydrolase-like"/>
</dbReference>
<dbReference type="OrthoDB" id="9804723at2"/>
<dbReference type="Gene3D" id="3.40.50.1820">
    <property type="entry name" value="alpha/beta hydrolase"/>
    <property type="match status" value="1"/>
</dbReference>
<dbReference type="Proteomes" id="UP000436911">
    <property type="component" value="Unassembled WGS sequence"/>
</dbReference>
<dbReference type="AlphaFoldDB" id="A0A368NXX8"/>
<dbReference type="EMBL" id="QUSG01000004">
    <property type="protein sequence ID" value="KAA3528323.1"/>
    <property type="molecule type" value="Genomic_DNA"/>
</dbReference>
<dbReference type="Pfam" id="PF12697">
    <property type="entry name" value="Abhydrolase_6"/>
    <property type="match status" value="1"/>
</dbReference>
<keyword evidence="2" id="KW-0378">Hydrolase</keyword>
<dbReference type="PRINTS" id="PR00111">
    <property type="entry name" value="ABHYDROLASE"/>
</dbReference>
<dbReference type="PRINTS" id="PR00412">
    <property type="entry name" value="EPOXHYDRLASE"/>
</dbReference>
<dbReference type="PANTHER" id="PTHR43798:SF33">
    <property type="entry name" value="HYDROLASE, PUTATIVE (AFU_ORTHOLOGUE AFUA_2G14860)-RELATED"/>
    <property type="match status" value="1"/>
</dbReference>